<gene>
    <name evidence="2" type="ORF">ANN_03343</name>
</gene>
<accession>A0ABQ8U2W0</accession>
<dbReference type="InterPro" id="IPR000477">
    <property type="entry name" value="RT_dom"/>
</dbReference>
<dbReference type="InterPro" id="IPR043502">
    <property type="entry name" value="DNA/RNA_pol_sf"/>
</dbReference>
<dbReference type="Proteomes" id="UP001148838">
    <property type="component" value="Unassembled WGS sequence"/>
</dbReference>
<comment type="caution">
    <text evidence="2">The sequence shown here is derived from an EMBL/GenBank/DDBJ whole genome shotgun (WGS) entry which is preliminary data.</text>
</comment>
<dbReference type="SUPFAM" id="SSF56672">
    <property type="entry name" value="DNA/RNA polymerases"/>
    <property type="match status" value="1"/>
</dbReference>
<dbReference type="PROSITE" id="PS50878">
    <property type="entry name" value="RT_POL"/>
    <property type="match status" value="1"/>
</dbReference>
<reference evidence="2 3" key="1">
    <citation type="journal article" date="2022" name="Allergy">
        <title>Genome assembly and annotation of Periplaneta americana reveal a comprehensive cockroach allergen profile.</title>
        <authorList>
            <person name="Wang L."/>
            <person name="Xiong Q."/>
            <person name="Saelim N."/>
            <person name="Wang L."/>
            <person name="Nong W."/>
            <person name="Wan A.T."/>
            <person name="Shi M."/>
            <person name="Liu X."/>
            <person name="Cao Q."/>
            <person name="Hui J.H.L."/>
            <person name="Sookrung N."/>
            <person name="Leung T.F."/>
            <person name="Tungtrongchitr A."/>
            <person name="Tsui S.K.W."/>
        </authorList>
    </citation>
    <scope>NUCLEOTIDE SEQUENCE [LARGE SCALE GENOMIC DNA]</scope>
    <source>
        <strain evidence="2">PWHHKU_190912</strain>
    </source>
</reference>
<feature type="domain" description="Reverse transcriptase" evidence="1">
    <location>
        <begin position="1"/>
        <end position="109"/>
    </location>
</feature>
<dbReference type="Pfam" id="PF00078">
    <property type="entry name" value="RVT_1"/>
    <property type="match status" value="1"/>
</dbReference>
<organism evidence="2 3">
    <name type="scientific">Periplaneta americana</name>
    <name type="common">American cockroach</name>
    <name type="synonym">Blatta americana</name>
    <dbReference type="NCBI Taxonomy" id="6978"/>
    <lineage>
        <taxon>Eukaryota</taxon>
        <taxon>Metazoa</taxon>
        <taxon>Ecdysozoa</taxon>
        <taxon>Arthropoda</taxon>
        <taxon>Hexapoda</taxon>
        <taxon>Insecta</taxon>
        <taxon>Pterygota</taxon>
        <taxon>Neoptera</taxon>
        <taxon>Polyneoptera</taxon>
        <taxon>Dictyoptera</taxon>
        <taxon>Blattodea</taxon>
        <taxon>Blattoidea</taxon>
        <taxon>Blattidae</taxon>
        <taxon>Blattinae</taxon>
        <taxon>Periplaneta</taxon>
    </lineage>
</organism>
<name>A0ABQ8U2W0_PERAM</name>
<keyword evidence="3" id="KW-1185">Reference proteome</keyword>
<evidence type="ECO:0000259" key="1">
    <source>
        <dbReference type="PROSITE" id="PS50878"/>
    </source>
</evidence>
<evidence type="ECO:0000313" key="2">
    <source>
        <dbReference type="EMBL" id="KAJ4451865.1"/>
    </source>
</evidence>
<proteinExistence type="predicted"/>
<dbReference type="PANTHER" id="PTHR47027:SF20">
    <property type="entry name" value="REVERSE TRANSCRIPTASE-LIKE PROTEIN WITH RNA-DIRECTED DNA POLYMERASE DOMAIN"/>
    <property type="match status" value="1"/>
</dbReference>
<evidence type="ECO:0000313" key="3">
    <source>
        <dbReference type="Proteomes" id="UP001148838"/>
    </source>
</evidence>
<sequence>MSEGSEIGRGVRQGCPLSHTLFNIYLEDLVKNCFQNIGGVLVEGRRINCIRFADDMALLEEEIILRDMLLELNDSCEQYEMKINANKTKSVVIGRKVKKDRFSRIDVIVVEMNNDQENGTKSARKIENPHDSVVLRRILDVKTGLNTQEEDITLKVWLSFEKYSKIDDRNQQIERVEYWVMFSFHSVKDVTQEIVATTGTIFSCYLHTLDPDNDILQQSGVVSYYHRCIMNFLVETLAQERIGRGTHITRPPRSPDLMSLDFYMWGFVKCKSVYNA</sequence>
<dbReference type="PANTHER" id="PTHR47027">
    <property type="entry name" value="REVERSE TRANSCRIPTASE DOMAIN-CONTAINING PROTEIN"/>
    <property type="match status" value="1"/>
</dbReference>
<protein>
    <recommendedName>
        <fullName evidence="1">Reverse transcriptase domain-containing protein</fullName>
    </recommendedName>
</protein>
<dbReference type="EMBL" id="JAJSOF020000001">
    <property type="protein sequence ID" value="KAJ4451865.1"/>
    <property type="molecule type" value="Genomic_DNA"/>
</dbReference>